<protein>
    <submittedName>
        <fullName evidence="2">Uncharacterized protein</fullName>
    </submittedName>
</protein>
<keyword evidence="1" id="KW-0812">Transmembrane</keyword>
<proteinExistence type="predicted"/>
<dbReference type="EMBL" id="CARXXK010000001">
    <property type="protein sequence ID" value="CAI6345226.1"/>
    <property type="molecule type" value="Genomic_DNA"/>
</dbReference>
<organism evidence="2 3">
    <name type="scientific">Macrosiphum euphorbiae</name>
    <name type="common">potato aphid</name>
    <dbReference type="NCBI Taxonomy" id="13131"/>
    <lineage>
        <taxon>Eukaryota</taxon>
        <taxon>Metazoa</taxon>
        <taxon>Ecdysozoa</taxon>
        <taxon>Arthropoda</taxon>
        <taxon>Hexapoda</taxon>
        <taxon>Insecta</taxon>
        <taxon>Pterygota</taxon>
        <taxon>Neoptera</taxon>
        <taxon>Paraneoptera</taxon>
        <taxon>Hemiptera</taxon>
        <taxon>Sternorrhyncha</taxon>
        <taxon>Aphidomorpha</taxon>
        <taxon>Aphidoidea</taxon>
        <taxon>Aphididae</taxon>
        <taxon>Macrosiphini</taxon>
        <taxon>Macrosiphum</taxon>
    </lineage>
</organism>
<reference evidence="2 3" key="1">
    <citation type="submission" date="2023-01" db="EMBL/GenBank/DDBJ databases">
        <authorList>
            <person name="Whitehead M."/>
        </authorList>
    </citation>
    <scope>NUCLEOTIDE SEQUENCE [LARGE SCALE GENOMIC DNA]</scope>
</reference>
<evidence type="ECO:0000313" key="2">
    <source>
        <dbReference type="EMBL" id="CAI6345226.1"/>
    </source>
</evidence>
<feature type="transmembrane region" description="Helical" evidence="1">
    <location>
        <begin position="43"/>
        <end position="63"/>
    </location>
</feature>
<dbReference type="Proteomes" id="UP001160148">
    <property type="component" value="Unassembled WGS sequence"/>
</dbReference>
<sequence length="94" mass="11106">MTTVFKSTLVPVLALGKIFGLINISYILDPDGLLTLNLHSTYYYSFLEFTRMIVLLIFTYMVFIEELYYIIHYRLVKFWIAIIAARLSEIWTVK</sequence>
<evidence type="ECO:0000313" key="3">
    <source>
        <dbReference type="Proteomes" id="UP001160148"/>
    </source>
</evidence>
<feature type="transmembrane region" description="Helical" evidence="1">
    <location>
        <begin position="9"/>
        <end position="28"/>
    </location>
</feature>
<keyword evidence="1" id="KW-0472">Membrane</keyword>
<evidence type="ECO:0000256" key="1">
    <source>
        <dbReference type="SAM" id="Phobius"/>
    </source>
</evidence>
<name>A0AAV0VU26_9HEMI</name>
<accession>A0AAV0VU26</accession>
<comment type="caution">
    <text evidence="2">The sequence shown here is derived from an EMBL/GenBank/DDBJ whole genome shotgun (WGS) entry which is preliminary data.</text>
</comment>
<keyword evidence="1" id="KW-1133">Transmembrane helix</keyword>
<gene>
    <name evidence="2" type="ORF">MEUPH1_LOCUS2259</name>
</gene>
<dbReference type="AlphaFoldDB" id="A0AAV0VU26"/>
<keyword evidence="3" id="KW-1185">Reference proteome</keyword>